<comment type="function">
    <text evidence="8">Arginine methyltransferase involved in the assembly or stability of mitochondrial NADH:ubiquinone oxidoreductase complex (complex I). Acts by mediating symmetric dimethylation of 'Arg-118' of NDUFS2 after it assembles into the complex I, stabilizing the early intermediate complex.</text>
</comment>
<keyword evidence="5" id="KW-0809">Transit peptide</keyword>
<proteinExistence type="inferred from homology"/>
<dbReference type="Pfam" id="PF02636">
    <property type="entry name" value="Methyltransf_28"/>
    <property type="match status" value="1"/>
</dbReference>
<dbReference type="GO" id="GO:0032259">
    <property type="term" value="P:methylation"/>
    <property type="evidence" value="ECO:0007669"/>
    <property type="project" value="UniProtKB-KW"/>
</dbReference>
<dbReference type="GO" id="GO:0005739">
    <property type="term" value="C:mitochondrion"/>
    <property type="evidence" value="ECO:0007669"/>
    <property type="project" value="UniProtKB-SubCell"/>
</dbReference>
<accession>A0A7M7KWV9</accession>
<comment type="subcellular location">
    <subcellularLocation>
        <location evidence="1 9">Mitochondrion</location>
    </subcellularLocation>
</comment>
<dbReference type="PANTHER" id="PTHR12049:SF7">
    <property type="entry name" value="PROTEIN ARGININE METHYLTRANSFERASE NDUFAF7, MITOCHONDRIAL"/>
    <property type="match status" value="1"/>
</dbReference>
<dbReference type="RefSeq" id="XP_022673204.1">
    <property type="nucleotide sequence ID" value="XM_022817469.1"/>
</dbReference>
<evidence type="ECO:0000256" key="1">
    <source>
        <dbReference type="ARBA" id="ARBA00004173"/>
    </source>
</evidence>
<dbReference type="PANTHER" id="PTHR12049">
    <property type="entry name" value="PROTEIN ARGININE METHYLTRANSFERASE NDUFAF7, MITOCHONDRIAL"/>
    <property type="match status" value="1"/>
</dbReference>
<sequence length="438" mass="49298">MEICANLRTGVFRSLFNRTHRSHITARVLRDSRSCHVTIVRKEEETPLLAYLRTRILATGPFTVHDYMADVLTNSQQGYYMHRDMFGAAGDFTTSPEISQMFGEMIGVWFLNEWLEAGSPQPVQIVEAGPGRGTLIADILRVFSKYTKLTQSLTVHLIEVSPHLSTLQEEHLCGTATEQITSQNYYKESKTRTGSSVRWYKDIHLVPQGNYTFYLAHEFLDALPIHKFERTDQGWREVLVDLDDSPTSPLHLRLVLAPGRTPSTVLIDPGETRSHIEVCPQAGMFVQHLAKRLEVSGGVFLLVDYGHIGEKGDTFRAFKKHQIHDPLSMPGQADLTADVDFAYLRRCVQDQVLAFGPVTQGSFLKSMGIGVRLKKLLETVRTPEEGKQLLSAYDMLTNPRHMGERFKFMAMLPKKVAATLDRNAPAGFEDANNAFSSV</sequence>
<protein>
    <recommendedName>
        <fullName evidence="9">Protein arginine methyltransferase NDUFAF7</fullName>
        <ecNumber evidence="9">2.1.1.320</ecNumber>
    </recommendedName>
</protein>
<dbReference type="InterPro" id="IPR029063">
    <property type="entry name" value="SAM-dependent_MTases_sf"/>
</dbReference>
<evidence type="ECO:0000256" key="6">
    <source>
        <dbReference type="ARBA" id="ARBA00023128"/>
    </source>
</evidence>
<keyword evidence="4 9" id="KW-0808">Transferase</keyword>
<dbReference type="InterPro" id="IPR003788">
    <property type="entry name" value="NDUFAF7"/>
</dbReference>
<comment type="catalytic activity">
    <reaction evidence="7 9">
        <text>L-arginyl-[protein] + 2 S-adenosyl-L-methionine = N(omega),N(omega)'-dimethyl-L-arginyl-[protein] + 2 S-adenosyl-L-homocysteine + 2 H(+)</text>
        <dbReference type="Rhea" id="RHEA:48108"/>
        <dbReference type="Rhea" id="RHEA-COMP:10532"/>
        <dbReference type="Rhea" id="RHEA-COMP:11992"/>
        <dbReference type="ChEBI" id="CHEBI:15378"/>
        <dbReference type="ChEBI" id="CHEBI:29965"/>
        <dbReference type="ChEBI" id="CHEBI:57856"/>
        <dbReference type="ChEBI" id="CHEBI:59789"/>
        <dbReference type="ChEBI" id="CHEBI:88221"/>
        <dbReference type="EC" id="2.1.1.320"/>
    </reaction>
</comment>
<dbReference type="InParanoid" id="A0A7M7KWV9"/>
<keyword evidence="11" id="KW-1185">Reference proteome</keyword>
<comment type="similarity">
    <text evidence="2 9">Belongs to the NDUFAF7 family.</text>
</comment>
<evidence type="ECO:0000313" key="11">
    <source>
        <dbReference type="Proteomes" id="UP000594260"/>
    </source>
</evidence>
<dbReference type="InterPro" id="IPR038375">
    <property type="entry name" value="NDUFAF7_sf"/>
</dbReference>
<organism evidence="10 11">
    <name type="scientific">Varroa destructor</name>
    <name type="common">Honeybee mite</name>
    <dbReference type="NCBI Taxonomy" id="109461"/>
    <lineage>
        <taxon>Eukaryota</taxon>
        <taxon>Metazoa</taxon>
        <taxon>Ecdysozoa</taxon>
        <taxon>Arthropoda</taxon>
        <taxon>Chelicerata</taxon>
        <taxon>Arachnida</taxon>
        <taxon>Acari</taxon>
        <taxon>Parasitiformes</taxon>
        <taxon>Mesostigmata</taxon>
        <taxon>Gamasina</taxon>
        <taxon>Dermanyssoidea</taxon>
        <taxon>Varroidae</taxon>
        <taxon>Varroa</taxon>
    </lineage>
</organism>
<dbReference type="GeneID" id="111255473"/>
<evidence type="ECO:0000256" key="9">
    <source>
        <dbReference type="RuleBase" id="RU364114"/>
    </source>
</evidence>
<dbReference type="Gene3D" id="3.40.50.12710">
    <property type="match status" value="1"/>
</dbReference>
<keyword evidence="3 9" id="KW-0489">Methyltransferase</keyword>
<dbReference type="SUPFAM" id="SSF53335">
    <property type="entry name" value="S-adenosyl-L-methionine-dependent methyltransferases"/>
    <property type="match status" value="1"/>
</dbReference>
<dbReference type="OrthoDB" id="438553at2759"/>
<dbReference type="KEGG" id="vde:111255473"/>
<dbReference type="Proteomes" id="UP000594260">
    <property type="component" value="Unplaced"/>
</dbReference>
<evidence type="ECO:0000256" key="4">
    <source>
        <dbReference type="ARBA" id="ARBA00022679"/>
    </source>
</evidence>
<dbReference type="AlphaFoldDB" id="A0A7M7KWV9"/>
<dbReference type="FunCoup" id="A0A7M7KWV9">
    <property type="interactions" value="1197"/>
</dbReference>
<keyword evidence="6 9" id="KW-0496">Mitochondrion</keyword>
<dbReference type="GO" id="GO:0035243">
    <property type="term" value="F:protein-arginine omega-N symmetric methyltransferase activity"/>
    <property type="evidence" value="ECO:0007669"/>
    <property type="project" value="UniProtKB-EC"/>
</dbReference>
<evidence type="ECO:0000256" key="2">
    <source>
        <dbReference type="ARBA" id="ARBA00005891"/>
    </source>
</evidence>
<evidence type="ECO:0000313" key="10">
    <source>
        <dbReference type="EnsemblMetazoa" id="XP_022673204"/>
    </source>
</evidence>
<name>A0A7M7KWV9_VARDE</name>
<dbReference type="GO" id="GO:0032981">
    <property type="term" value="P:mitochondrial respiratory chain complex I assembly"/>
    <property type="evidence" value="ECO:0007669"/>
    <property type="project" value="TreeGrafter"/>
</dbReference>
<dbReference type="EnsemblMetazoa" id="XM_022817469">
    <property type="protein sequence ID" value="XP_022673204"/>
    <property type="gene ID" value="LOC111255473"/>
</dbReference>
<dbReference type="EC" id="2.1.1.320" evidence="9"/>
<dbReference type="OMA" id="YYHPQRN"/>
<evidence type="ECO:0000256" key="5">
    <source>
        <dbReference type="ARBA" id="ARBA00022946"/>
    </source>
</evidence>
<reference evidence="10" key="1">
    <citation type="submission" date="2021-01" db="UniProtKB">
        <authorList>
            <consortium name="EnsemblMetazoa"/>
        </authorList>
    </citation>
    <scope>IDENTIFICATION</scope>
</reference>
<dbReference type="FunFam" id="3.40.50.12710:FF:000001">
    <property type="entry name" value="Protein arginine methyltransferase NDUFAF7"/>
    <property type="match status" value="1"/>
</dbReference>
<evidence type="ECO:0000256" key="3">
    <source>
        <dbReference type="ARBA" id="ARBA00022603"/>
    </source>
</evidence>
<evidence type="ECO:0000256" key="7">
    <source>
        <dbReference type="ARBA" id="ARBA00048612"/>
    </source>
</evidence>
<evidence type="ECO:0000256" key="8">
    <source>
        <dbReference type="ARBA" id="ARBA00054758"/>
    </source>
</evidence>